<proteinExistence type="predicted"/>
<gene>
    <name evidence="1" type="ORF">FISHEDRAFT_74144</name>
</gene>
<name>A0A0D7AC22_9AGAR</name>
<evidence type="ECO:0000313" key="1">
    <source>
        <dbReference type="EMBL" id="KIY47959.1"/>
    </source>
</evidence>
<organism evidence="1 2">
    <name type="scientific">Fistulina hepatica ATCC 64428</name>
    <dbReference type="NCBI Taxonomy" id="1128425"/>
    <lineage>
        <taxon>Eukaryota</taxon>
        <taxon>Fungi</taxon>
        <taxon>Dikarya</taxon>
        <taxon>Basidiomycota</taxon>
        <taxon>Agaricomycotina</taxon>
        <taxon>Agaricomycetes</taxon>
        <taxon>Agaricomycetidae</taxon>
        <taxon>Agaricales</taxon>
        <taxon>Fistulinaceae</taxon>
        <taxon>Fistulina</taxon>
    </lineage>
</organism>
<protein>
    <submittedName>
        <fullName evidence="1">Uncharacterized protein</fullName>
    </submittedName>
</protein>
<dbReference type="AlphaFoldDB" id="A0A0D7AC22"/>
<dbReference type="EMBL" id="KN881903">
    <property type="protein sequence ID" value="KIY47959.1"/>
    <property type="molecule type" value="Genomic_DNA"/>
</dbReference>
<keyword evidence="2" id="KW-1185">Reference proteome</keyword>
<accession>A0A0D7AC22</accession>
<evidence type="ECO:0000313" key="2">
    <source>
        <dbReference type="Proteomes" id="UP000054144"/>
    </source>
</evidence>
<dbReference type="Proteomes" id="UP000054144">
    <property type="component" value="Unassembled WGS sequence"/>
</dbReference>
<reference evidence="1 2" key="1">
    <citation type="journal article" date="2015" name="Fungal Genet. Biol.">
        <title>Evolution of novel wood decay mechanisms in Agaricales revealed by the genome sequences of Fistulina hepatica and Cylindrobasidium torrendii.</title>
        <authorList>
            <person name="Floudas D."/>
            <person name="Held B.W."/>
            <person name="Riley R."/>
            <person name="Nagy L.G."/>
            <person name="Koehler G."/>
            <person name="Ransdell A.S."/>
            <person name="Younus H."/>
            <person name="Chow J."/>
            <person name="Chiniquy J."/>
            <person name="Lipzen A."/>
            <person name="Tritt A."/>
            <person name="Sun H."/>
            <person name="Haridas S."/>
            <person name="LaButti K."/>
            <person name="Ohm R.A."/>
            <person name="Kues U."/>
            <person name="Blanchette R.A."/>
            <person name="Grigoriev I.V."/>
            <person name="Minto R.E."/>
            <person name="Hibbett D.S."/>
        </authorList>
    </citation>
    <scope>NUCLEOTIDE SEQUENCE [LARGE SCALE GENOMIC DNA]</scope>
    <source>
        <strain evidence="1 2">ATCC 64428</strain>
    </source>
</reference>
<sequence length="545" mass="60644">MALPLGTPPAHLWTPPCPHNYSPPTWDELRGQSFSPTLLRDVEARRALGPAIDPGSPGANLYSNLAQIVFNCAEHQRAGNAMRRPEHFYPEALSILELPAGDPRHQDSMFVLADQYITALKCMVRDATALLDHVTNGASIVALIHPNSRLRNVPAGNLPADTTPVHSTVFTTPRFINSVPHSLHMPLRAALDTIAHVYSPAVIDSYKRALENADAHQVPQEMPGQGPCAWMPPNTAFSQQYLLPMPSEYPWKIQHLLDGATFPPQPDEDDALEVAMAVSSDSGLALALKRLQHENDDLKVQVAALQPPTLTRLVLDYSKNQALIASLKSEVQVLQRTNGQHLQLCQDLAVAMFLPHDAYPPSDRKVLFERLFEAANNDGSGGRMRWRMVSQQAWDSQEERIAVLSHRLRYVQGQLEGERALVQRVEGRSQEWRARVQLYAQYAANLAPVRWGDVRRIIDLPAVEDDDWKNTLGARTHEYLYDNRLEYMVNPLYRAFSCLSPSYWVTALQNKLHAEDVNFAPGLVLAVGADLITGKIGAYNSAGTL</sequence>